<dbReference type="InterPro" id="IPR036410">
    <property type="entry name" value="HSP_DnaJ_Cys-rich_dom_sf"/>
</dbReference>
<proteinExistence type="predicted"/>
<reference evidence="1" key="1">
    <citation type="submission" date="2020-10" db="EMBL/GenBank/DDBJ databases">
        <title>Sequencing the genomes of 1000 actinobacteria strains.</title>
        <authorList>
            <person name="Klenk H.-P."/>
        </authorList>
    </citation>
    <scope>NUCLEOTIDE SEQUENCE</scope>
    <source>
        <strain evidence="1">DSM 46832</strain>
    </source>
</reference>
<evidence type="ECO:0000313" key="2">
    <source>
        <dbReference type="Proteomes" id="UP000649753"/>
    </source>
</evidence>
<organism evidence="1 2">
    <name type="scientific">Plantactinospora soyae</name>
    <dbReference type="NCBI Taxonomy" id="1544732"/>
    <lineage>
        <taxon>Bacteria</taxon>
        <taxon>Bacillati</taxon>
        <taxon>Actinomycetota</taxon>
        <taxon>Actinomycetes</taxon>
        <taxon>Micromonosporales</taxon>
        <taxon>Micromonosporaceae</taxon>
        <taxon>Plantactinospora</taxon>
    </lineage>
</organism>
<dbReference type="SUPFAM" id="SSF57938">
    <property type="entry name" value="DnaJ/Hsp40 cysteine-rich domain"/>
    <property type="match status" value="1"/>
</dbReference>
<keyword evidence="2" id="KW-1185">Reference proteome</keyword>
<comment type="caution">
    <text evidence="1">The sequence shown here is derived from an EMBL/GenBank/DDBJ whole genome shotgun (WGS) entry which is preliminary data.</text>
</comment>
<dbReference type="AlphaFoldDB" id="A0A927M9I4"/>
<dbReference type="EMBL" id="JADBEB010000001">
    <property type="protein sequence ID" value="MBE1489116.1"/>
    <property type="molecule type" value="Genomic_DNA"/>
</dbReference>
<name>A0A927M9I4_9ACTN</name>
<protein>
    <submittedName>
        <fullName evidence="1">Uncharacterized protein</fullName>
    </submittedName>
</protein>
<sequence length="77" mass="9050">MTPMILLASLILAGYTAWYIVLCSVAPFGQCRRCSGRRNSLARRHRDCRWCDGTGRRVRIGRRLYDYFRAEHERGTR</sequence>
<gene>
    <name evidence="1" type="ORF">H4W31_004754</name>
</gene>
<dbReference type="Proteomes" id="UP000649753">
    <property type="component" value="Unassembled WGS sequence"/>
</dbReference>
<evidence type="ECO:0000313" key="1">
    <source>
        <dbReference type="EMBL" id="MBE1489116.1"/>
    </source>
</evidence>
<accession>A0A927M9I4</accession>